<dbReference type="InterPro" id="IPR001343">
    <property type="entry name" value="Hemolysn_Ca-bd"/>
</dbReference>
<dbReference type="Gene3D" id="2.160.20.160">
    <property type="match status" value="1"/>
</dbReference>
<accession>A0A560CZ53</accession>
<dbReference type="GO" id="GO:0005576">
    <property type="term" value="C:extracellular region"/>
    <property type="evidence" value="ECO:0007669"/>
    <property type="project" value="UniProtKB-SubCell"/>
</dbReference>
<name>A0A560CZ53_9BRAD</name>
<feature type="domain" description="Haemolysin-type calcium binding-related" evidence="3">
    <location>
        <begin position="1801"/>
        <end position="1845"/>
    </location>
</feature>
<dbReference type="SUPFAM" id="SSF51120">
    <property type="entry name" value="beta-Roll"/>
    <property type="match status" value="11"/>
</dbReference>
<feature type="domain" description="Haemolysin-type calcium binding-related" evidence="3">
    <location>
        <begin position="3236"/>
        <end position="3278"/>
    </location>
</feature>
<dbReference type="Pfam" id="PF06594">
    <property type="entry name" value="HCBP_related"/>
    <property type="match status" value="9"/>
</dbReference>
<comment type="caution">
    <text evidence="4">The sequence shown here is derived from an EMBL/GenBank/DDBJ whole genome shotgun (WGS) entry which is preliminary data.</text>
</comment>
<dbReference type="PRINTS" id="PR00313">
    <property type="entry name" value="CABNDNGRPT"/>
</dbReference>
<protein>
    <submittedName>
        <fullName evidence="4">Hemolysin type calcium binding protein</fullName>
    </submittedName>
</protein>
<dbReference type="PANTHER" id="PTHR38340:SF1">
    <property type="entry name" value="S-LAYER PROTEIN"/>
    <property type="match status" value="1"/>
</dbReference>
<gene>
    <name evidence="4" type="ORF">FBZ96_11732</name>
</gene>
<evidence type="ECO:0000256" key="1">
    <source>
        <dbReference type="ARBA" id="ARBA00004613"/>
    </source>
</evidence>
<dbReference type="GO" id="GO:0005509">
    <property type="term" value="F:calcium ion binding"/>
    <property type="evidence" value="ECO:0007669"/>
    <property type="project" value="InterPro"/>
</dbReference>
<feature type="domain" description="Haemolysin-type calcium binding-related" evidence="3">
    <location>
        <begin position="3367"/>
        <end position="3407"/>
    </location>
</feature>
<evidence type="ECO:0000313" key="4">
    <source>
        <dbReference type="EMBL" id="TWA90135.1"/>
    </source>
</evidence>
<dbReference type="Gene3D" id="2.150.10.10">
    <property type="entry name" value="Serralysin-like metalloprotease, C-terminal"/>
    <property type="match status" value="5"/>
</dbReference>
<keyword evidence="2" id="KW-0964">Secreted</keyword>
<feature type="domain" description="Haemolysin-type calcium binding-related" evidence="3">
    <location>
        <begin position="1663"/>
        <end position="1704"/>
    </location>
</feature>
<reference evidence="4 5" key="1">
    <citation type="submission" date="2019-06" db="EMBL/GenBank/DDBJ databases">
        <title>Genomic Encyclopedia of Type Strains, Phase IV (KMG-V): Genome sequencing to study the core and pangenomes of soil and plant-associated prokaryotes.</title>
        <authorList>
            <person name="Whitman W."/>
        </authorList>
    </citation>
    <scope>NUCLEOTIDE SEQUENCE [LARGE SCALE GENOMIC DNA]</scope>
    <source>
        <strain evidence="4 5">BR 510</strain>
    </source>
</reference>
<sequence length="3837" mass="402696">MSLTQLQLAAALAEQVYNRNADDNPISLGELGVDPVPNLPQPVGLTPNGGFFYSPRGFVGEVVTDGTTIYVVFRGTDLSVSFQDGLKAARAAGLNQLAPSASGGQIDVGDCANDLLLGAGTAQQTQLDDALALTQAAKALAALSGKQVVVVGQSLGGGLAGLVSAIANVKGYAIDPAPFERQLQYTAFKMALAQSELDLGIPVPALVSELVGLGDDDNRTDFLTGLGDSAANVTRFLDLANDLLVDFEENMSANLSAYSVKGEILSSGLLGGIFDAIGGVFPVAPDAIDVGVAPSALSAFIDTAPSSLHSPTLYNLLIRTRTEPNKFENLLKGDQALRYSLFEAPGISGPVEGDRVDPAGGSFGYSGVTSGGSSPGILYRALWKSVGQSDGFYEKFYARFGAWLATGAVGQGLDATAQNDQLSVHSGVVKLGLQVVRDALGVQSNGSVITDVGMNVFGAGDANGPTAGYIRIDLGDIDADPDDPTQQETLSGSLTQAYGVRDINTAVAEAVATDLVDAGIGFTNAAMTTIIGATRNEVRDGSKALSNDWRILIAQAGSADGAIAYDAKQAGDSGDTSLSHVVLGGTGADDIKGSTAGDYLVGGDGNNKFESGGGSDVIVGGKDKDTYTAHSGGAADSVVFLGGAGNEDTAIYGSDFSGQTLTVTYSKLQSVDPYAGITVQAGGQGQADTLIGVETVKVTEANTTVQIKDDLSNLKTKVKFEADNVLGSGKATVDFSSLSKGISLFSIGDLIRYGNALFDEFSKFKLTSQDDTVKETDDGLTIDLGGGNDTVKTTGAGTIIHTGSGSDKIEISHNGQLLIEDASTDDRMTFNGVVLTGGVQWGTESKYAYGNGVGYGRNQQGDLVIVDALGNETFIPHFNFTTDASSNLTAGLFVIQVTYRIERSNGWTAGFETAASALTAMKKIAQATTGKLRNWTDPLVLDLNGDGVNLSSMAGNNASFDVDKDGFAERVGWVRGGDGMLVRDLNGNGKIDDIGEMFGNDQTPGFTQLATLDGNHDGKISALDDGLADFNGDGVVDASDTFATLKVWVDANEDGKTDAGELKSLASLDIVSISTGSTVTNTTDSGNIIAATGTFVRGDGTTGTIGEVKFDTDNTHTTWQGDSSVSPDAASRPDLKGFGTLTDLHVAMTLDPDLVQTVDAALPSLNTLSLASLREAARTILYAWAGAVPVPAGTPGTEATQDFWFVGDVTRTGGIAYDFLVKKGMWAPEISSGTTVVVDPMPYYGYASGQPVYNADKTLVYGHPTIDMVLASPPAQGSWTKLTAQDIAFLERYTGLDLGFVMSDNPSADAIQVVANGLTASWNTLNRLAVRLAAQGPLAPFFAGITYDVATDTFRPTTDHQLVPMLEAIFHAAPATASGAQDFLAQWHDIINVVLPDFQRDNEGHQLTDAFLFQNLVGAYEDVPLAISLQQAAAIFDIPASEIKIGSGTLAGDDTKTDLFYLDSTNQLAQGQGGSDAYIVGYNFGHDVIQDVWQGLGQNQEDSIWFSHLNVSDLTFTRDGFDLLITQNGTSNQIRVVDEFAGRRPGLVTAFQDFDKQIEIIKFADGTTWDQLDIAKAIGMPSYATDDNLIGTPDVDFLNGGAGTDFMSGGDSGDHYFFGLGYGHDTIEDREVWVWQASNDYVHFGAGITEDDVTFQRVGVSDDLQVSINGTSDVLTVTGQFGVAYGLLNTQQDRIEIFTFDDGSYVGWEDIIKALDAAAGTTGNDTITGFNYDDLLDGGAGNDFMTGGNGNDTYVFGRGYGSDTIEDRVNYILSGTDDTVKFKEGISRSDLTFHHDGNTSDIRITINGTDDSLTVRGEFSIIYGLIATMDDRIENFTFADGTVLGWHDILLQVDNEAGTSGNDTIYGFGYDDTLQGRGGDDYLYGGQGDDTYVYSRGDGHDTIYDLADAQGPEFDTLVLHGINPADVSFTRVNYSDVALVFAESAPGAGDGGSVVLQGELDNWFAQGVEQVVFDDGTVWTQSDLRVKVLAQASTPGNDTIVAFNTNDVIEGGHGDDTISGGAGDDTYIYTRGDGNDSITEVFLGNYSSYDTLRLHNIDPASIRLVRNGNSNDVTLRIAESAPGAGDGGSILLKDELNGGLAAGVEQIVFDDGTVWNQDQMRVRVLADATTDGNDTIYGFATNDTIRGGKGDDVLYGAPGDDTYVYSRGDGNDTIYEVWLGNYSSFDTLRLQNIAPSAVHLTRNGADMTLVIAESAPGAGDGGSILLTDEETGNQTSGVEQIVFDDGTVWTQADLRAMWLVQETASTDTSITGFRTNDIIVAGTVDRSLHGAGGQDTYVYSSSGGNVVIDDPGRLQSELDLTDIASTDVSLSRPVANSGANLVITVNSTGKTITILNEFTTSGGLRAISFSDGVIWNPDQVKAVLAGGSGDLYVFNRGDGAVTMDQTVASVRLGSDISPDDIILQANGRDLLVKLRGTTDSLTVYGALTVNAWGVSSTLSSLKFSDGTSLALGQPSAGHGLPLTFTWVLNTANFDMVGSIYGTNVYEVTAPGKLNFANVSAVGGTNIVKFDKGAQNLIVDTHNFAGSLALGPQISAQDVYWQTDTWGNMFMKLRGDNADSIAIWGDLQLANGVVTSAIKTVTFGDGTVLDTSHGPAAFTWLGNTANFNITGSNFGTNIYEVTVSGHISFTNAAAAGGMNIVKFDKGSQNLAVEANNFSGILDLGPQIRAQDLYWQTNQWGDLILKIRGDDADSINVWGDMHLTSGVVTSAIKTVKFADGSSLDISHGPGVFTWLGNTANFTITGTNLGTNVYEVSVGGHINFADAAAAGGTNIVKFDKGGQNLAVQANNFSGILDLGPQIAAQNVYWQSNGYGDLILKIRGDDADSINVWGDMHVTNGVLTSAIKTVKFADGTVLDMSHGPSNFTWLGNTANFNITGTTFGTNIYEVTAANGKINFADAGAVGGINIVKFDKGGQALNVQANNFSGELDLGPNISAHDVYWQSNGYGDLIMRLRGDDADSVNFWGDLHVVNGALTSAVKTVKFSDGTVLDMSHGPANFNWLGNAANFNITGTTFGTNIYEVTAANGKINFADAGAVGGSNIVKFDKGGLALNVQANNFSGELNLGPTISAQDVYWQTNGYGDLILKLRGDDADSINVWGDLHFTNGVVTSAIKNVKFSDGTVLDMSHGPSAFTWIGTANNYNLVGSNMRSNVFEITQGNGAIKFGNASAGGDGNNTIRYDKGDGLADVQLNGGKGVVALGSNVSTQDVILSSNSAGDLIVKFRNDTTDAITIHNDLVFGNVNSYGISAIQFADGTVWDYTFIASNAWIRGTAGNDSIGLPATAATVDTGAGDDTFSVSGNGSDRFVFGVGSGHDLLDNPGNGYQRTDVLDLTGLLPSDIVLSRSGNQLIVKISATGETFTALWQFYADGLSYGIGSIKFADGTIWDRTAIATNAWVRGTSGNDSLTLPATGITADAGAGDDTISVSGNGSDRIIFGSGYGHDVLTNPGSGYNRDDTLVLKNLNPADVQLSRNGDAMLVKVLATGDTFNVNFQFWGDGSQIQGITHIQFADGTLWDRATIAANAWIRGTSGNDSLTLPATGYTADAGAGDDTISVSGNGSDRIVFAKGYGHDTLTNPGSGYSRDDTLVLSDINPWEVQFSRSGDAMTLSVPSTGDSFRVNFQYWGDGSQIQGLTHIQFANGSNWSRSNLVDATSTFTWTGSAANATLTGNDYGANVFQLGSGAETAYGGARSNVYQVTTSTGQAQINLSAATGSKNEIDFLSGMTDQNLWFEQAGNDLKIDLLGSNTSTTISNWFSGSAGSMQAITAGGLKIDSQISQLVQAMATYSANNTGFDPTSASIHVLPNDTALQGAVTAAWHA</sequence>
<feature type="domain" description="Haemolysin-type calcium binding-related" evidence="3">
    <location>
        <begin position="2221"/>
        <end position="2253"/>
    </location>
</feature>
<dbReference type="Gene3D" id="3.40.50.1820">
    <property type="entry name" value="alpha/beta hydrolase"/>
    <property type="match status" value="1"/>
</dbReference>
<feature type="domain" description="Haemolysin-type calcium binding-related" evidence="3">
    <location>
        <begin position="2340"/>
        <end position="2378"/>
    </location>
</feature>
<dbReference type="PROSITE" id="PS00330">
    <property type="entry name" value="HEMOLYSIN_CALCIUM"/>
    <property type="match status" value="2"/>
</dbReference>
<dbReference type="EMBL" id="VITK01000017">
    <property type="protein sequence ID" value="TWA90135.1"/>
    <property type="molecule type" value="Genomic_DNA"/>
</dbReference>
<feature type="domain" description="Haemolysin-type calcium binding-related" evidence="3">
    <location>
        <begin position="2085"/>
        <end position="2119"/>
    </location>
</feature>
<dbReference type="Proteomes" id="UP000319949">
    <property type="component" value="Unassembled WGS sequence"/>
</dbReference>
<feature type="domain" description="Haemolysin-type calcium binding-related" evidence="3">
    <location>
        <begin position="1522"/>
        <end position="1571"/>
    </location>
</feature>
<dbReference type="SUPFAM" id="SSF53474">
    <property type="entry name" value="alpha/beta-Hydrolases"/>
    <property type="match status" value="1"/>
</dbReference>
<keyword evidence="5" id="KW-1185">Reference proteome</keyword>
<evidence type="ECO:0000313" key="5">
    <source>
        <dbReference type="Proteomes" id="UP000319949"/>
    </source>
</evidence>
<comment type="subcellular location">
    <subcellularLocation>
        <location evidence="1">Secreted</location>
    </subcellularLocation>
</comment>
<dbReference type="InterPro" id="IPR010566">
    <property type="entry name" value="Haemolys_ca-bd"/>
</dbReference>
<dbReference type="Pfam" id="PF00353">
    <property type="entry name" value="HemolysinCabind"/>
    <property type="match status" value="6"/>
</dbReference>
<dbReference type="PANTHER" id="PTHR38340">
    <property type="entry name" value="S-LAYER PROTEIN"/>
    <property type="match status" value="1"/>
</dbReference>
<evidence type="ECO:0000256" key="2">
    <source>
        <dbReference type="ARBA" id="ARBA00022525"/>
    </source>
</evidence>
<dbReference type="InterPro" id="IPR011049">
    <property type="entry name" value="Serralysin-like_metalloprot_C"/>
</dbReference>
<dbReference type="InterPro" id="IPR029058">
    <property type="entry name" value="AB_hydrolase_fold"/>
</dbReference>
<feature type="domain" description="Haemolysin-type calcium binding-related" evidence="3">
    <location>
        <begin position="3497"/>
        <end position="3537"/>
    </location>
</feature>
<dbReference type="STRING" id="1803665.GCA_001641335_02550"/>
<dbReference type="InterPro" id="IPR018511">
    <property type="entry name" value="Hemolysin-typ_Ca-bd_CS"/>
</dbReference>
<proteinExistence type="predicted"/>
<dbReference type="InterPro" id="IPR050557">
    <property type="entry name" value="RTX_toxin/Mannuronan_C5-epim"/>
</dbReference>
<organism evidence="4 5">
    <name type="scientific">Bradyrhizobium stylosanthis</name>
    <dbReference type="NCBI Taxonomy" id="1803665"/>
    <lineage>
        <taxon>Bacteria</taxon>
        <taxon>Pseudomonadati</taxon>
        <taxon>Pseudomonadota</taxon>
        <taxon>Alphaproteobacteria</taxon>
        <taxon>Hyphomicrobiales</taxon>
        <taxon>Nitrobacteraceae</taxon>
        <taxon>Bradyrhizobium</taxon>
    </lineage>
</organism>
<evidence type="ECO:0000259" key="3">
    <source>
        <dbReference type="Pfam" id="PF06594"/>
    </source>
</evidence>